<evidence type="ECO:0000259" key="4">
    <source>
        <dbReference type="SMART" id="SM01350"/>
    </source>
</evidence>
<protein>
    <recommendedName>
        <fullName evidence="4">6-phosphogluconate dehydrogenase C-terminal domain-containing protein</fullName>
    </recommendedName>
</protein>
<evidence type="ECO:0000313" key="5">
    <source>
        <dbReference type="EMBL" id="GAG96763.1"/>
    </source>
</evidence>
<evidence type="ECO:0000256" key="1">
    <source>
        <dbReference type="ARBA" id="ARBA00008419"/>
    </source>
</evidence>
<dbReference type="GO" id="GO:0006098">
    <property type="term" value="P:pentose-phosphate shunt"/>
    <property type="evidence" value="ECO:0007669"/>
    <property type="project" value="InterPro"/>
</dbReference>
<dbReference type="InterPro" id="IPR006183">
    <property type="entry name" value="Pgluconate_DH"/>
</dbReference>
<dbReference type="Gene3D" id="1.10.1040.10">
    <property type="entry name" value="N-(1-d-carboxylethyl)-l-norvaline Dehydrogenase, domain 2"/>
    <property type="match status" value="1"/>
</dbReference>
<dbReference type="AlphaFoldDB" id="X1CKL8"/>
<dbReference type="SMART" id="SM01350">
    <property type="entry name" value="6PGD"/>
    <property type="match status" value="1"/>
</dbReference>
<dbReference type="InterPro" id="IPR006114">
    <property type="entry name" value="6PGDH_C"/>
</dbReference>
<dbReference type="Gene3D" id="1.20.5.320">
    <property type="entry name" value="6-Phosphogluconate Dehydrogenase, domain 3"/>
    <property type="match status" value="1"/>
</dbReference>
<reference evidence="5" key="1">
    <citation type="journal article" date="2014" name="Front. Microbiol.">
        <title>High frequency of phylogenetically diverse reductive dehalogenase-homologous genes in deep subseafloor sedimentary metagenomes.</title>
        <authorList>
            <person name="Kawai M."/>
            <person name="Futagami T."/>
            <person name="Toyoda A."/>
            <person name="Takaki Y."/>
            <person name="Nishi S."/>
            <person name="Hori S."/>
            <person name="Arai W."/>
            <person name="Tsubouchi T."/>
            <person name="Morono Y."/>
            <person name="Uchiyama I."/>
            <person name="Ito T."/>
            <person name="Fujiyama A."/>
            <person name="Inagaki F."/>
            <person name="Takami H."/>
        </authorList>
    </citation>
    <scope>NUCLEOTIDE SEQUENCE</scope>
    <source>
        <strain evidence="5">Expedition CK06-06</strain>
    </source>
</reference>
<name>X1CKL8_9ZZZZ</name>
<organism evidence="5">
    <name type="scientific">marine sediment metagenome</name>
    <dbReference type="NCBI Taxonomy" id="412755"/>
    <lineage>
        <taxon>unclassified sequences</taxon>
        <taxon>metagenomes</taxon>
        <taxon>ecological metagenomes</taxon>
    </lineage>
</organism>
<feature type="non-terminal residue" evidence="5">
    <location>
        <position position="1"/>
    </location>
</feature>
<dbReference type="GO" id="GO:0019521">
    <property type="term" value="P:D-gluconate metabolic process"/>
    <property type="evidence" value="ECO:0007669"/>
    <property type="project" value="UniProtKB-KW"/>
</dbReference>
<sequence>PASTIAEAVFARCISAIKEERVKAGKVLKGPGKKYQGDKEDLLEAIKEALYAAKICSYAQGFSLMKEAAREYKWELDLGRISMLWRGGCIIRAKFLKKINEAFKRNPDLPNLLLDPYFKEAIEEAQDKWRKVVITATDLGIPVPAFSSALAYFDSYRSSRLPANLIQAQRDYFGAHTYKRVDKKGIFHTEWMLKDRPQVKIK</sequence>
<dbReference type="EMBL" id="BART01029072">
    <property type="protein sequence ID" value="GAG96763.1"/>
    <property type="molecule type" value="Genomic_DNA"/>
</dbReference>
<evidence type="ECO:0000256" key="3">
    <source>
        <dbReference type="ARBA" id="ARBA00023064"/>
    </source>
</evidence>
<evidence type="ECO:0000256" key="2">
    <source>
        <dbReference type="ARBA" id="ARBA00023002"/>
    </source>
</evidence>
<accession>X1CKL8</accession>
<keyword evidence="3" id="KW-0311">Gluconate utilization</keyword>
<proteinExistence type="inferred from homology"/>
<dbReference type="PANTHER" id="PTHR11811">
    <property type="entry name" value="6-PHOSPHOGLUCONATE DEHYDROGENASE"/>
    <property type="match status" value="1"/>
</dbReference>
<dbReference type="SUPFAM" id="SSF48179">
    <property type="entry name" value="6-phosphogluconate dehydrogenase C-terminal domain-like"/>
    <property type="match status" value="1"/>
</dbReference>
<keyword evidence="2" id="KW-0560">Oxidoreductase</keyword>
<dbReference type="FunFam" id="1.20.5.320:FF:000001">
    <property type="entry name" value="6-phosphogluconate dehydrogenase, decarboxylating"/>
    <property type="match status" value="1"/>
</dbReference>
<feature type="domain" description="6-phosphogluconate dehydrogenase C-terminal" evidence="4">
    <location>
        <begin position="1"/>
        <end position="192"/>
    </location>
</feature>
<comment type="similarity">
    <text evidence="1">Belongs to the 6-phosphogluconate dehydrogenase family.</text>
</comment>
<gene>
    <name evidence="5" type="ORF">S01H4_51101</name>
</gene>
<dbReference type="GO" id="GO:0004616">
    <property type="term" value="F:phosphogluconate dehydrogenase (decarboxylating) activity"/>
    <property type="evidence" value="ECO:0007669"/>
    <property type="project" value="InterPro"/>
</dbReference>
<comment type="caution">
    <text evidence="5">The sequence shown here is derived from an EMBL/GenBank/DDBJ whole genome shotgun (WGS) entry which is preliminary data.</text>
</comment>
<dbReference type="InterPro" id="IPR008927">
    <property type="entry name" value="6-PGluconate_DH-like_C_sf"/>
</dbReference>
<dbReference type="InterPro" id="IPR013328">
    <property type="entry name" value="6PGD_dom2"/>
</dbReference>
<dbReference type="Pfam" id="PF00393">
    <property type="entry name" value="6PGD"/>
    <property type="match status" value="1"/>
</dbReference>